<evidence type="ECO:0000256" key="3">
    <source>
        <dbReference type="SAM" id="MobiDB-lite"/>
    </source>
</evidence>
<organism evidence="5 6">
    <name type="scientific">Streptomyces griseoaurantiacus</name>
    <dbReference type="NCBI Taxonomy" id="68213"/>
    <lineage>
        <taxon>Bacteria</taxon>
        <taxon>Bacillati</taxon>
        <taxon>Actinomycetota</taxon>
        <taxon>Actinomycetes</taxon>
        <taxon>Kitasatosporales</taxon>
        <taxon>Streptomycetaceae</taxon>
        <taxon>Streptomyces</taxon>
        <taxon>Streptomyces aurantiacus group</taxon>
    </lineage>
</organism>
<dbReference type="InterPro" id="IPR003165">
    <property type="entry name" value="Piwi"/>
</dbReference>
<dbReference type="Proteomes" id="UP000198614">
    <property type="component" value="Unassembled WGS sequence"/>
</dbReference>
<feature type="region of interest" description="Disordered" evidence="3">
    <location>
        <begin position="155"/>
        <end position="182"/>
    </location>
</feature>
<feature type="domain" description="Piwi" evidence="4">
    <location>
        <begin position="146"/>
        <end position="471"/>
    </location>
</feature>
<reference evidence="5 6" key="1">
    <citation type="submission" date="2016-10" db="EMBL/GenBank/DDBJ databases">
        <authorList>
            <person name="de Groot N.N."/>
        </authorList>
    </citation>
    <scope>NUCLEOTIDE SEQUENCE [LARGE SCALE GENOMIC DNA]</scope>
    <source>
        <strain evidence="5 6">CGMCC 4.1859</strain>
    </source>
</reference>
<dbReference type="CDD" id="cd04659">
    <property type="entry name" value="Piwi_piwi-like_ProArk"/>
    <property type="match status" value="1"/>
</dbReference>
<dbReference type="AlphaFoldDB" id="A0A1G7E7D9"/>
<protein>
    <recommendedName>
        <fullName evidence="2">Protein argonaute</fullName>
    </recommendedName>
</protein>
<dbReference type="InterPro" id="IPR012337">
    <property type="entry name" value="RNaseH-like_sf"/>
</dbReference>
<dbReference type="Gene3D" id="3.30.420.10">
    <property type="entry name" value="Ribonuclease H-like superfamily/Ribonuclease H"/>
    <property type="match status" value="1"/>
</dbReference>
<proteinExistence type="inferred from homology"/>
<dbReference type="OrthoDB" id="530017at2"/>
<comment type="similarity">
    <text evidence="1">Belongs to the argonaute family. Long pAgo subfamily.</text>
</comment>
<dbReference type="GO" id="GO:0003676">
    <property type="term" value="F:nucleic acid binding"/>
    <property type="evidence" value="ECO:0007669"/>
    <property type="project" value="InterPro"/>
</dbReference>
<evidence type="ECO:0000256" key="2">
    <source>
        <dbReference type="ARBA" id="ARBA00035032"/>
    </source>
</evidence>
<dbReference type="SUPFAM" id="SSF53098">
    <property type="entry name" value="Ribonuclease H-like"/>
    <property type="match status" value="1"/>
</dbReference>
<evidence type="ECO:0000259" key="4">
    <source>
        <dbReference type="SMART" id="SM00950"/>
    </source>
</evidence>
<sequence length="483" mass="53716">MKAPVLHEPELEFRAGNRHIDPRYGISVFGPADADSPTGPRQIPIALVGPAQAVDGIRSWLQRCQDQIGAKETKPGQENLHQPFPGFSADSPFGAELIFDDALVREIPERLLRRLARADTASATTDAVEIYADAARSLAETGRCRVIICARPEELQDREDRPTSEEAAADREEEQGEREAGGDFHDLLKATALTLPAPLQLMRKETWTGIPARTNGQTVRPLQDEATRAWNLHTALYYKAGGTPWRMQRHSSDLATCYVGVSFYRSTSGNELHTAVAQVFNERGDGVVVRGGTAQISKTDRQPHLTLPDARQLLLDALAEYRTTHGHQPARIVVHKTSNFTTGETDGFHEAADLREIDHVDLLWIQRRGAPHLYRTGQLPPLRGTSVQLDARSLLLYTRGSVPYFRTYPGLYVPQPLLIRPATRGTDLLTAGMDILALTKMNWNNAQLDERDPLTLRTAYRVGSILRHVPAGARIATRYAYYM</sequence>
<gene>
    <name evidence="5" type="ORF">SAMN05216260_102513</name>
</gene>
<dbReference type="SMART" id="SM00950">
    <property type="entry name" value="Piwi"/>
    <property type="match status" value="1"/>
</dbReference>
<feature type="compositionally biased region" description="Basic and acidic residues" evidence="3">
    <location>
        <begin position="155"/>
        <end position="170"/>
    </location>
</feature>
<name>A0A1G7E7D9_9ACTN</name>
<accession>A0A1G7E7D9</accession>
<dbReference type="EMBL" id="FNAX01000002">
    <property type="protein sequence ID" value="SDE59628.1"/>
    <property type="molecule type" value="Genomic_DNA"/>
</dbReference>
<evidence type="ECO:0000256" key="1">
    <source>
        <dbReference type="ARBA" id="ARBA00035012"/>
    </source>
</evidence>
<evidence type="ECO:0000313" key="5">
    <source>
        <dbReference type="EMBL" id="SDE59628.1"/>
    </source>
</evidence>
<dbReference type="InterPro" id="IPR036397">
    <property type="entry name" value="RNaseH_sf"/>
</dbReference>
<evidence type="ECO:0000313" key="6">
    <source>
        <dbReference type="Proteomes" id="UP000198614"/>
    </source>
</evidence>